<protein>
    <submittedName>
        <fullName evidence="3">Helix-turn-helix transcriptional regulator</fullName>
    </submittedName>
</protein>
<reference evidence="3 4" key="1">
    <citation type="journal article" date="2019" name="Int. J. Syst. Evol. Microbiol.">
        <title>The Global Catalogue of Microorganisms (GCM) 10K type strain sequencing project: providing services to taxonomists for standard genome sequencing and annotation.</title>
        <authorList>
            <consortium name="The Broad Institute Genomics Platform"/>
            <consortium name="The Broad Institute Genome Sequencing Center for Infectious Disease"/>
            <person name="Wu L."/>
            <person name="Ma J."/>
        </authorList>
    </citation>
    <scope>NUCLEOTIDE SEQUENCE [LARGE SCALE GENOMIC DNA]</scope>
    <source>
        <strain evidence="3 4">GX21</strain>
    </source>
</reference>
<feature type="domain" description="HVO-A0261-like N-terminal" evidence="2">
    <location>
        <begin position="13"/>
        <end position="80"/>
    </location>
</feature>
<dbReference type="Pfam" id="PF08350">
    <property type="entry name" value="FilR1_middle"/>
    <property type="match status" value="1"/>
</dbReference>
<evidence type="ECO:0000313" key="3">
    <source>
        <dbReference type="EMBL" id="MFC7255238.1"/>
    </source>
</evidence>
<dbReference type="InterPro" id="IPR036390">
    <property type="entry name" value="WH_DNA-bd_sf"/>
</dbReference>
<dbReference type="SUPFAM" id="SSF46785">
    <property type="entry name" value="Winged helix' DNA-binding domain"/>
    <property type="match status" value="1"/>
</dbReference>
<keyword evidence="4" id="KW-1185">Reference proteome</keyword>
<dbReference type="RefSeq" id="WP_379703450.1">
    <property type="nucleotide sequence ID" value="NZ_JBHTAT010000001.1"/>
</dbReference>
<dbReference type="Proteomes" id="UP001596434">
    <property type="component" value="Unassembled WGS sequence"/>
</dbReference>
<evidence type="ECO:0000259" key="1">
    <source>
        <dbReference type="Pfam" id="PF08350"/>
    </source>
</evidence>
<dbReference type="Pfam" id="PF25213">
    <property type="entry name" value="HVO_A0261_N"/>
    <property type="match status" value="1"/>
</dbReference>
<dbReference type="InterPro" id="IPR057527">
    <property type="entry name" value="HVO_A0261-like_N"/>
</dbReference>
<dbReference type="EMBL" id="JBHTAT010000001">
    <property type="protein sequence ID" value="MFC7255238.1"/>
    <property type="molecule type" value="Genomic_DNA"/>
</dbReference>
<sequence length="260" mass="28447">MPSDTSSEIRELVARRADLLDELRDGPREKRALVSSLPVSRSTVDRAVTELTSFGLVAEVNGRVRSTAAGDLAASLHRDAVAGLDELLGLASYLDGIDECIRPQPCFFGATDVVTEEDGSHAPAERLIEAFLDADRCRLVRGSIRPAFSADVRERMLDGSLVVDATLCRDSVAFLRSYHESDLARVLGTDHLTVREYPEPLHSGLYLFETDGEVSVSLTIHAETTDSVRALLETDRLEAVAWAERALRAVRERSSPVESV</sequence>
<comment type="caution">
    <text evidence="3">The sequence shown here is derived from an EMBL/GenBank/DDBJ whole genome shotgun (WGS) entry which is preliminary data.</text>
</comment>
<dbReference type="GeneID" id="96953590"/>
<feature type="domain" description="Methanogenesis regulatory protein FilR1 middle" evidence="1">
    <location>
        <begin position="121"/>
        <end position="253"/>
    </location>
</feature>
<gene>
    <name evidence="3" type="ORF">ACFQKE_08030</name>
</gene>
<name>A0ABD5ZX77_9EURY</name>
<organism evidence="3 4">
    <name type="scientific">Haloplanus litoreus</name>
    <dbReference type="NCBI Taxonomy" id="767515"/>
    <lineage>
        <taxon>Archaea</taxon>
        <taxon>Methanobacteriati</taxon>
        <taxon>Methanobacteriota</taxon>
        <taxon>Stenosarchaea group</taxon>
        <taxon>Halobacteria</taxon>
        <taxon>Halobacteriales</taxon>
        <taxon>Haloferacaceae</taxon>
        <taxon>Haloplanus</taxon>
    </lineage>
</organism>
<dbReference type="InterPro" id="IPR013561">
    <property type="entry name" value="FilR1_middle_dom"/>
</dbReference>
<evidence type="ECO:0000313" key="4">
    <source>
        <dbReference type="Proteomes" id="UP001596434"/>
    </source>
</evidence>
<dbReference type="AlphaFoldDB" id="A0ABD5ZX77"/>
<accession>A0ABD5ZX77</accession>
<proteinExistence type="predicted"/>
<evidence type="ECO:0000259" key="2">
    <source>
        <dbReference type="Pfam" id="PF25213"/>
    </source>
</evidence>